<keyword evidence="3" id="KW-0238">DNA-binding</keyword>
<dbReference type="InterPro" id="IPR005119">
    <property type="entry name" value="LysR_subst-bd"/>
</dbReference>
<comment type="caution">
    <text evidence="6">The sequence shown here is derived from an EMBL/GenBank/DDBJ whole genome shotgun (WGS) entry which is preliminary data.</text>
</comment>
<name>A0ABU8WKQ0_9BURK</name>
<dbReference type="EMBL" id="JBBKZT010000005">
    <property type="protein sequence ID" value="MEJ8847504.1"/>
    <property type="molecule type" value="Genomic_DNA"/>
</dbReference>
<gene>
    <name evidence="6" type="ORF">WKW82_12670</name>
</gene>
<accession>A0ABU8WKQ0</accession>
<dbReference type="Pfam" id="PF00126">
    <property type="entry name" value="HTH_1"/>
    <property type="match status" value="1"/>
</dbReference>
<dbReference type="Gene3D" id="3.40.190.290">
    <property type="match status" value="1"/>
</dbReference>
<sequence>MDWDNLRYFLELARSGTLMSAARRLEVDHTTVARRIQSLEKEIGTPLFSREAGGHRLTEAGRRLQPQVESMESAFQAVASTAPAAQQGLSGVVRIGATEGFGTVILAPQLSLFARQHPGLTIDLLAMPRLVHLSRREADIVISLERPARGAVVVTKLTDYTLRLYAAKAYLSKYPPIQAREDLRGHSFISYVDDLLFSKELQYLDDLHKPDAFALRSTSILAQHRATAAGAGIAVLPAFIADEDKSLRRVLPELPQANLTRTFWMSMPVENKQLGRMQAVWGFLRETVEAQRGVLMG</sequence>
<dbReference type="InterPro" id="IPR036390">
    <property type="entry name" value="WH_DNA-bd_sf"/>
</dbReference>
<keyword evidence="4" id="KW-0804">Transcription</keyword>
<dbReference type="InterPro" id="IPR036388">
    <property type="entry name" value="WH-like_DNA-bd_sf"/>
</dbReference>
<reference evidence="6 7" key="1">
    <citation type="submission" date="2024-03" db="EMBL/GenBank/DDBJ databases">
        <title>Novel species of the genus Variovorax.</title>
        <authorList>
            <person name="Liu Q."/>
            <person name="Xin Y.-H."/>
        </authorList>
    </citation>
    <scope>NUCLEOTIDE SEQUENCE [LARGE SCALE GENOMIC DNA]</scope>
    <source>
        <strain evidence="6 7">KACC 18900</strain>
    </source>
</reference>
<proteinExistence type="inferred from homology"/>
<organism evidence="6 7">
    <name type="scientific">Variovorax rhizosphaerae</name>
    <dbReference type="NCBI Taxonomy" id="1836200"/>
    <lineage>
        <taxon>Bacteria</taxon>
        <taxon>Pseudomonadati</taxon>
        <taxon>Pseudomonadota</taxon>
        <taxon>Betaproteobacteria</taxon>
        <taxon>Burkholderiales</taxon>
        <taxon>Comamonadaceae</taxon>
        <taxon>Variovorax</taxon>
    </lineage>
</organism>
<dbReference type="SUPFAM" id="SSF53850">
    <property type="entry name" value="Periplasmic binding protein-like II"/>
    <property type="match status" value="1"/>
</dbReference>
<dbReference type="Gene3D" id="1.10.10.10">
    <property type="entry name" value="Winged helix-like DNA-binding domain superfamily/Winged helix DNA-binding domain"/>
    <property type="match status" value="1"/>
</dbReference>
<evidence type="ECO:0000256" key="2">
    <source>
        <dbReference type="ARBA" id="ARBA00023015"/>
    </source>
</evidence>
<evidence type="ECO:0000256" key="1">
    <source>
        <dbReference type="ARBA" id="ARBA00009437"/>
    </source>
</evidence>
<dbReference type="PANTHER" id="PTHR30579">
    <property type="entry name" value="TRANSCRIPTIONAL REGULATOR"/>
    <property type="match status" value="1"/>
</dbReference>
<dbReference type="SUPFAM" id="SSF46785">
    <property type="entry name" value="Winged helix' DNA-binding domain"/>
    <property type="match status" value="1"/>
</dbReference>
<dbReference type="InterPro" id="IPR050176">
    <property type="entry name" value="LTTR"/>
</dbReference>
<dbReference type="RefSeq" id="WP_340342634.1">
    <property type="nucleotide sequence ID" value="NZ_JBBKZT010000005.1"/>
</dbReference>
<protein>
    <submittedName>
        <fullName evidence="6">LysR family transcriptional regulator</fullName>
    </submittedName>
</protein>
<dbReference type="PROSITE" id="PS50931">
    <property type="entry name" value="HTH_LYSR"/>
    <property type="match status" value="1"/>
</dbReference>
<evidence type="ECO:0000259" key="5">
    <source>
        <dbReference type="PROSITE" id="PS50931"/>
    </source>
</evidence>
<comment type="similarity">
    <text evidence="1">Belongs to the LysR transcriptional regulatory family.</text>
</comment>
<dbReference type="InterPro" id="IPR000847">
    <property type="entry name" value="LysR_HTH_N"/>
</dbReference>
<evidence type="ECO:0000313" key="7">
    <source>
        <dbReference type="Proteomes" id="UP001385892"/>
    </source>
</evidence>
<dbReference type="PANTHER" id="PTHR30579:SF3">
    <property type="entry name" value="TRANSCRIPTIONAL REGULATORY PROTEIN"/>
    <property type="match status" value="1"/>
</dbReference>
<evidence type="ECO:0000256" key="3">
    <source>
        <dbReference type="ARBA" id="ARBA00023125"/>
    </source>
</evidence>
<keyword evidence="7" id="KW-1185">Reference proteome</keyword>
<keyword evidence="2" id="KW-0805">Transcription regulation</keyword>
<dbReference type="Pfam" id="PF03466">
    <property type="entry name" value="LysR_substrate"/>
    <property type="match status" value="1"/>
</dbReference>
<dbReference type="Proteomes" id="UP001385892">
    <property type="component" value="Unassembled WGS sequence"/>
</dbReference>
<evidence type="ECO:0000313" key="6">
    <source>
        <dbReference type="EMBL" id="MEJ8847504.1"/>
    </source>
</evidence>
<evidence type="ECO:0000256" key="4">
    <source>
        <dbReference type="ARBA" id="ARBA00023163"/>
    </source>
</evidence>
<feature type="domain" description="HTH lysR-type" evidence="5">
    <location>
        <begin position="1"/>
        <end position="58"/>
    </location>
</feature>